<organism evidence="1 2">
    <name type="scientific">Thalassiosira pseudonana</name>
    <name type="common">Marine diatom</name>
    <name type="synonym">Cyclotella nana</name>
    <dbReference type="NCBI Taxonomy" id="35128"/>
    <lineage>
        <taxon>Eukaryota</taxon>
        <taxon>Sar</taxon>
        <taxon>Stramenopiles</taxon>
        <taxon>Ochrophyta</taxon>
        <taxon>Bacillariophyta</taxon>
        <taxon>Coscinodiscophyceae</taxon>
        <taxon>Thalassiosirophycidae</taxon>
        <taxon>Thalassiosirales</taxon>
        <taxon>Thalassiosiraceae</taxon>
        <taxon>Thalassiosira</taxon>
    </lineage>
</organism>
<protein>
    <submittedName>
        <fullName evidence="1">Uncharacterized protein</fullName>
    </submittedName>
</protein>
<dbReference type="InParanoid" id="B8BXJ0"/>
<dbReference type="KEGG" id="tps:THAPSDRAFT_3348"/>
<gene>
    <name evidence="1" type="ORF">THAPSDRAFT_3348</name>
</gene>
<dbReference type="EMBL" id="CM000640">
    <property type="protein sequence ID" value="EED93713.1"/>
    <property type="molecule type" value="Genomic_DNA"/>
</dbReference>
<dbReference type="OMA" id="WAGWRGY"/>
<keyword evidence="2" id="KW-1185">Reference proteome</keyword>
<reference evidence="1 2" key="1">
    <citation type="journal article" date="2004" name="Science">
        <title>The genome of the diatom Thalassiosira pseudonana: ecology, evolution, and metabolism.</title>
        <authorList>
            <person name="Armbrust E.V."/>
            <person name="Berges J.A."/>
            <person name="Bowler C."/>
            <person name="Green B.R."/>
            <person name="Martinez D."/>
            <person name="Putnam N.H."/>
            <person name="Zhou S."/>
            <person name="Allen A.E."/>
            <person name="Apt K.E."/>
            <person name="Bechner M."/>
            <person name="Brzezinski M.A."/>
            <person name="Chaal B.K."/>
            <person name="Chiovitti A."/>
            <person name="Davis A.K."/>
            <person name="Demarest M.S."/>
            <person name="Detter J.C."/>
            <person name="Glavina T."/>
            <person name="Goodstein D."/>
            <person name="Hadi M.Z."/>
            <person name="Hellsten U."/>
            <person name="Hildebrand M."/>
            <person name="Jenkins B.D."/>
            <person name="Jurka J."/>
            <person name="Kapitonov V.V."/>
            <person name="Kroger N."/>
            <person name="Lau W.W."/>
            <person name="Lane T.W."/>
            <person name="Larimer F.W."/>
            <person name="Lippmeier J.C."/>
            <person name="Lucas S."/>
            <person name="Medina M."/>
            <person name="Montsant A."/>
            <person name="Obornik M."/>
            <person name="Parker M.S."/>
            <person name="Palenik B."/>
            <person name="Pazour G.J."/>
            <person name="Richardson P.M."/>
            <person name="Rynearson T.A."/>
            <person name="Saito M.A."/>
            <person name="Schwartz D.C."/>
            <person name="Thamatrakoln K."/>
            <person name="Valentin K."/>
            <person name="Vardi A."/>
            <person name="Wilkerson F.P."/>
            <person name="Rokhsar D.S."/>
        </authorList>
    </citation>
    <scope>NUCLEOTIDE SEQUENCE [LARGE SCALE GENOMIC DNA]</scope>
    <source>
        <strain evidence="1 2">CCMP1335</strain>
    </source>
</reference>
<dbReference type="eggNOG" id="ENOG502R6GV">
    <property type="taxonomic scope" value="Eukaryota"/>
</dbReference>
<dbReference type="AlphaFoldDB" id="B8BXJ0"/>
<accession>B8BXJ0</accession>
<dbReference type="RefSeq" id="XP_002288277.1">
    <property type="nucleotide sequence ID" value="XM_002288241.1"/>
</dbReference>
<reference evidence="1 2" key="2">
    <citation type="journal article" date="2008" name="Nature">
        <title>The Phaeodactylum genome reveals the evolutionary history of diatom genomes.</title>
        <authorList>
            <person name="Bowler C."/>
            <person name="Allen A.E."/>
            <person name="Badger J.H."/>
            <person name="Grimwood J."/>
            <person name="Jabbari K."/>
            <person name="Kuo A."/>
            <person name="Maheswari U."/>
            <person name="Martens C."/>
            <person name="Maumus F."/>
            <person name="Otillar R.P."/>
            <person name="Rayko E."/>
            <person name="Salamov A."/>
            <person name="Vandepoele K."/>
            <person name="Beszteri B."/>
            <person name="Gruber A."/>
            <person name="Heijde M."/>
            <person name="Katinka M."/>
            <person name="Mock T."/>
            <person name="Valentin K."/>
            <person name="Verret F."/>
            <person name="Berges J.A."/>
            <person name="Brownlee C."/>
            <person name="Cadoret J.P."/>
            <person name="Chiovitti A."/>
            <person name="Choi C.J."/>
            <person name="Coesel S."/>
            <person name="De Martino A."/>
            <person name="Detter J.C."/>
            <person name="Durkin C."/>
            <person name="Falciatore A."/>
            <person name="Fournet J."/>
            <person name="Haruta M."/>
            <person name="Huysman M.J."/>
            <person name="Jenkins B.D."/>
            <person name="Jiroutova K."/>
            <person name="Jorgensen R.E."/>
            <person name="Joubert Y."/>
            <person name="Kaplan A."/>
            <person name="Kroger N."/>
            <person name="Kroth P.G."/>
            <person name="La Roche J."/>
            <person name="Lindquist E."/>
            <person name="Lommer M."/>
            <person name="Martin-Jezequel V."/>
            <person name="Lopez P.J."/>
            <person name="Lucas S."/>
            <person name="Mangogna M."/>
            <person name="McGinnis K."/>
            <person name="Medlin L.K."/>
            <person name="Montsant A."/>
            <person name="Oudot-Le Secq M.P."/>
            <person name="Napoli C."/>
            <person name="Obornik M."/>
            <person name="Parker M.S."/>
            <person name="Petit J.L."/>
            <person name="Porcel B.M."/>
            <person name="Poulsen N."/>
            <person name="Robison M."/>
            <person name="Rychlewski L."/>
            <person name="Rynearson T.A."/>
            <person name="Schmutz J."/>
            <person name="Shapiro H."/>
            <person name="Siaut M."/>
            <person name="Stanley M."/>
            <person name="Sussman M.R."/>
            <person name="Taylor A.R."/>
            <person name="Vardi A."/>
            <person name="von Dassow P."/>
            <person name="Vyverman W."/>
            <person name="Willis A."/>
            <person name="Wyrwicz L.S."/>
            <person name="Rokhsar D.S."/>
            <person name="Weissenbach J."/>
            <person name="Armbrust E.V."/>
            <person name="Green B.R."/>
            <person name="Van de Peer Y."/>
            <person name="Grigoriev I.V."/>
        </authorList>
    </citation>
    <scope>NUCLEOTIDE SEQUENCE [LARGE SCALE GENOMIC DNA]</scope>
    <source>
        <strain evidence="1 2">CCMP1335</strain>
    </source>
</reference>
<evidence type="ECO:0000313" key="2">
    <source>
        <dbReference type="Proteomes" id="UP000001449"/>
    </source>
</evidence>
<dbReference type="GeneID" id="7444736"/>
<dbReference type="PaxDb" id="35128-Thaps3348"/>
<name>B8BXJ0_THAPS</name>
<dbReference type="HOGENOM" id="CLU_1647177_0_0_1"/>
<dbReference type="Proteomes" id="UP000001449">
    <property type="component" value="Chromosome 3"/>
</dbReference>
<evidence type="ECO:0000313" key="1">
    <source>
        <dbReference type="EMBL" id="EED93713.1"/>
    </source>
</evidence>
<sequence length="161" mass="18249">MIGGKEKARKIKEADEIAEKAKTRWIQKTVAFIVEVGFGAWAGWRGYNIISAQNSDSYEAIAKIPLCAGRSIVSEKVCTEWVDLVHNEIPTAFWKNLDEKECKLKDEQRWRSVREFADNCVKRKAFEDSYRKQHGLGTGVPVDVPKGGVPVDILQRTLVKK</sequence>
<proteinExistence type="predicted"/>